<name>A0ABD2LSD9_9BILA</name>
<feature type="compositionally biased region" description="Gly residues" evidence="1">
    <location>
        <begin position="142"/>
        <end position="151"/>
    </location>
</feature>
<feature type="region of interest" description="Disordered" evidence="1">
    <location>
        <begin position="429"/>
        <end position="496"/>
    </location>
</feature>
<organism evidence="3 4">
    <name type="scientific">Heterodera trifolii</name>
    <dbReference type="NCBI Taxonomy" id="157864"/>
    <lineage>
        <taxon>Eukaryota</taxon>
        <taxon>Metazoa</taxon>
        <taxon>Ecdysozoa</taxon>
        <taxon>Nematoda</taxon>
        <taxon>Chromadorea</taxon>
        <taxon>Rhabditida</taxon>
        <taxon>Tylenchina</taxon>
        <taxon>Tylenchomorpha</taxon>
        <taxon>Tylenchoidea</taxon>
        <taxon>Heteroderidae</taxon>
        <taxon>Heteroderinae</taxon>
        <taxon>Heterodera</taxon>
    </lineage>
</organism>
<feature type="region of interest" description="Disordered" evidence="1">
    <location>
        <begin position="131"/>
        <end position="151"/>
    </location>
</feature>
<keyword evidence="2" id="KW-0472">Membrane</keyword>
<feature type="region of interest" description="Disordered" evidence="1">
    <location>
        <begin position="165"/>
        <end position="201"/>
    </location>
</feature>
<dbReference type="EMBL" id="JBICBT010000297">
    <property type="protein sequence ID" value="KAL3118054.1"/>
    <property type="molecule type" value="Genomic_DNA"/>
</dbReference>
<comment type="caution">
    <text evidence="3">The sequence shown here is derived from an EMBL/GenBank/DDBJ whole genome shotgun (WGS) entry which is preliminary data.</text>
</comment>
<evidence type="ECO:0000313" key="4">
    <source>
        <dbReference type="Proteomes" id="UP001620626"/>
    </source>
</evidence>
<keyword evidence="2" id="KW-1133">Transmembrane helix</keyword>
<feature type="compositionally biased region" description="Basic and acidic residues" evidence="1">
    <location>
        <begin position="863"/>
        <end position="881"/>
    </location>
</feature>
<evidence type="ECO:0000256" key="1">
    <source>
        <dbReference type="SAM" id="MobiDB-lite"/>
    </source>
</evidence>
<feature type="region of interest" description="Disordered" evidence="1">
    <location>
        <begin position="790"/>
        <end position="816"/>
    </location>
</feature>
<feature type="transmembrane region" description="Helical" evidence="2">
    <location>
        <begin position="727"/>
        <end position="751"/>
    </location>
</feature>
<keyword evidence="2" id="KW-0812">Transmembrane</keyword>
<feature type="region of interest" description="Disordered" evidence="1">
    <location>
        <begin position="856"/>
        <end position="881"/>
    </location>
</feature>
<reference evidence="3 4" key="1">
    <citation type="submission" date="2024-10" db="EMBL/GenBank/DDBJ databases">
        <authorList>
            <person name="Kim D."/>
        </authorList>
    </citation>
    <scope>NUCLEOTIDE SEQUENCE [LARGE SCALE GENOMIC DNA]</scope>
    <source>
        <strain evidence="3">BH-2024</strain>
    </source>
</reference>
<feature type="compositionally biased region" description="Basic and acidic residues" evidence="1">
    <location>
        <begin position="790"/>
        <end position="809"/>
    </location>
</feature>
<sequence>MHVDFDPLAVDWSHFAEPPPRMDTMLMSGGGSSMGGGGGGGAAPSYPVFTGLPYQRGAGGIGSMFRSFLRFLVPIGRQAGAAIGRQGLETGSRVLSQMLEGRNVKEAMTEEGRAGLKNLLDKAADNLSRQRSAAAAAATNHGGAGRSGRGGGGLFDFKRYRKIVSNNDNNNNHKRKSSSSSTNNIKRNKKRRTSILQSTVGPSLSTPAAGIAAKTKGVRFDALGPSDQSVQSALAFNSALNVFAVPPTNVSVSRSFFRELLPLSTISQEGPYLFRMFNDSLWADMSRVYLFLELSIQKEDAGGRWVPIEAADQLVGPVQCIGQTFVQQLKVEVQNTELYDSGTLYPYKTYLTNELSFPNSAKGHFMASAGYHPSLKHDTRRMPASWHAVLDLREDERLASFPAWTLTWATRSCGGGATLAEPVHLQNAGEAAGHAGTRRTEVEVRPDRRPYRDGPQHIFRRHPPSVDHCAGGKTGRSTDSWRSHRSTSNHTPSVRSACTPAVKYTRRGRTAWTFPAPPTLDPLSTCTRRWAWPTLNAPWTSQLDQFRDGWTIFVVPMTSTLDDSCGFELLRSGTTSIRLAFNEEIPAGGVEMVVLGEFDQLIMIDYNRHITILLFPKNRNIIINTLTNTSQMSNLSWMILYEPRAGGRMVPHPLFDPATQRANESDDSVAGAVISSGGSNVAYTVTEAALLNNTTSSTLMGTTSAAAVTTTTAMTAAGARVDGAVQIWSTLFLFANYAIILPMFLLCWMMVVHWLRRSGLMPPPHQSPSTPQHPHRYGGLHTIFEDTVDQKSGQEKDVQQQHQQKEQHSHTSSAATVNTEAMVREAHRVTSQLAAAIPEPMRSAVTSSVAIPMLVSAAQSGGGRKEATQHNSEEEEEKERN</sequence>
<feature type="compositionally biased region" description="Polar residues" evidence="1">
    <location>
        <begin position="475"/>
        <end position="496"/>
    </location>
</feature>
<evidence type="ECO:0000313" key="3">
    <source>
        <dbReference type="EMBL" id="KAL3118054.1"/>
    </source>
</evidence>
<gene>
    <name evidence="3" type="ORF">niasHT_004857</name>
</gene>
<protein>
    <recommendedName>
        <fullName evidence="5">Transmembrane protein</fullName>
    </recommendedName>
</protein>
<dbReference type="AlphaFoldDB" id="A0ABD2LSD9"/>
<keyword evidence="4" id="KW-1185">Reference proteome</keyword>
<evidence type="ECO:0000256" key="2">
    <source>
        <dbReference type="SAM" id="Phobius"/>
    </source>
</evidence>
<feature type="compositionally biased region" description="Basic and acidic residues" evidence="1">
    <location>
        <begin position="438"/>
        <end position="455"/>
    </location>
</feature>
<dbReference type="Proteomes" id="UP001620626">
    <property type="component" value="Unassembled WGS sequence"/>
</dbReference>
<evidence type="ECO:0008006" key="5">
    <source>
        <dbReference type="Google" id="ProtNLM"/>
    </source>
</evidence>
<proteinExistence type="predicted"/>
<accession>A0ABD2LSD9</accession>